<evidence type="ECO:0000256" key="1">
    <source>
        <dbReference type="RuleBase" id="RU365079"/>
    </source>
</evidence>
<organism evidence="3 4">
    <name type="scientific">Anisodus tanguticus</name>
    <dbReference type="NCBI Taxonomy" id="243964"/>
    <lineage>
        <taxon>Eukaryota</taxon>
        <taxon>Viridiplantae</taxon>
        <taxon>Streptophyta</taxon>
        <taxon>Embryophyta</taxon>
        <taxon>Tracheophyta</taxon>
        <taxon>Spermatophyta</taxon>
        <taxon>Magnoliopsida</taxon>
        <taxon>eudicotyledons</taxon>
        <taxon>Gunneridae</taxon>
        <taxon>Pentapetalae</taxon>
        <taxon>asterids</taxon>
        <taxon>lamiids</taxon>
        <taxon>Solanales</taxon>
        <taxon>Solanaceae</taxon>
        <taxon>Solanoideae</taxon>
        <taxon>Hyoscyameae</taxon>
        <taxon>Anisodus</taxon>
    </lineage>
</organism>
<dbReference type="SMART" id="SM00577">
    <property type="entry name" value="CPDc"/>
    <property type="match status" value="1"/>
</dbReference>
<comment type="caution">
    <text evidence="3">The sequence shown here is derived from an EMBL/GenBank/DDBJ whole genome shotgun (WGS) entry which is preliminary data.</text>
</comment>
<dbReference type="PANTHER" id="PTHR12210">
    <property type="entry name" value="DULLARD PROTEIN PHOSPHATASE"/>
    <property type="match status" value="1"/>
</dbReference>
<dbReference type="GO" id="GO:0015031">
    <property type="term" value="P:protein transport"/>
    <property type="evidence" value="ECO:0007669"/>
    <property type="project" value="UniProtKB-KW"/>
</dbReference>
<comment type="subcellular location">
    <subcellularLocation>
        <location evidence="1">Mitochondrion inner membrane</location>
        <topology evidence="1">Single-pass membrane protein</topology>
    </subcellularLocation>
</comment>
<keyword evidence="1" id="KW-0653">Protein transport</keyword>
<dbReference type="InterPro" id="IPR004274">
    <property type="entry name" value="FCP1_dom"/>
</dbReference>
<dbReference type="InterPro" id="IPR036412">
    <property type="entry name" value="HAD-like_sf"/>
</dbReference>
<accession>A0AAE1VG39</accession>
<keyword evidence="4" id="KW-1185">Reference proteome</keyword>
<gene>
    <name evidence="3" type="ORF">RND71_017547</name>
</gene>
<dbReference type="SUPFAM" id="SSF56784">
    <property type="entry name" value="HAD-like"/>
    <property type="match status" value="1"/>
</dbReference>
<proteinExistence type="inferred from homology"/>
<keyword evidence="1" id="KW-0496">Mitochondrion</keyword>
<dbReference type="Pfam" id="PF03031">
    <property type="entry name" value="NIF"/>
    <property type="match status" value="1"/>
</dbReference>
<reference evidence="3" key="1">
    <citation type="submission" date="2023-12" db="EMBL/GenBank/DDBJ databases">
        <title>Genome assembly of Anisodus tanguticus.</title>
        <authorList>
            <person name="Wang Y.-J."/>
        </authorList>
    </citation>
    <scope>NUCLEOTIDE SEQUENCE</scope>
    <source>
        <strain evidence="3">KB-2021</strain>
        <tissue evidence="3">Leaf</tissue>
    </source>
</reference>
<keyword evidence="1" id="KW-0811">Translocation</keyword>
<comment type="similarity">
    <text evidence="1">Belongs to the TIM50 family.</text>
</comment>
<feature type="domain" description="FCP1 homology" evidence="2">
    <location>
        <begin position="316"/>
        <end position="500"/>
    </location>
</feature>
<dbReference type="Gene3D" id="3.40.50.1000">
    <property type="entry name" value="HAD superfamily/HAD-like"/>
    <property type="match status" value="1"/>
</dbReference>
<name>A0AAE1VG39_9SOLA</name>
<evidence type="ECO:0000259" key="2">
    <source>
        <dbReference type="PROSITE" id="PS50969"/>
    </source>
</evidence>
<dbReference type="PROSITE" id="PS50969">
    <property type="entry name" value="FCP1"/>
    <property type="match status" value="1"/>
</dbReference>
<comment type="subunit">
    <text evidence="1">Component of the TIM23 complex.</text>
</comment>
<dbReference type="InterPro" id="IPR050365">
    <property type="entry name" value="TIM50"/>
</dbReference>
<dbReference type="InterPro" id="IPR023214">
    <property type="entry name" value="HAD_sf"/>
</dbReference>
<dbReference type="AlphaFoldDB" id="A0AAE1VG39"/>
<keyword evidence="1" id="KW-0813">Transport</keyword>
<sequence length="553" mass="62255">MYPRPRVLITYCRKRNSTAPSSSIPEIGEDAVIQESKTKSTNVDITLPDESTVFASDTTSRQMYPRPVLITYCRKRRRNSVALESSIPAIVEDAVIQESKTKSTNMDITLPAESSEFIEVNDFSIVTRSQQVHPRPRVLITYCRKRRRISSVLGNSLRASVENVGSSVVIQESKIPATNSGPLSLSFCSEILQEVITRDGTSSVGVRQILVKAAGESSSVEHWNEKEIPAMDNSRENSNSSVCDSIKNVAHHAEFAKDGYARACAFGSSTNESLDGERQSLAESNSSPSRLCAFIDEKTEITNVRTVPPLSRTLNRRSNKKLLVLDLNGLLADIVPLQHVLHGFKVDTVVSGKAVFKRPFHDDFMQFCFEKFNVGVWSSRIRKNVDLVLDFLLGNAKEKLLFCWDQSHCTDTGFPVVGKRRDRSIILKKLTKLWEKFEPDLPWERGEYDESNTLLLDDSPHKALCNPPNTTVFPNTYCYTNEKDDSLGPEGDLRIYVDGLSMAENVQKYVESNPFGQRPITEKNVSWRYYCKVIEAATHIPEHSASRFSTYQY</sequence>
<dbReference type="GO" id="GO:0005744">
    <property type="term" value="C:TIM23 mitochondrial import inner membrane translocase complex"/>
    <property type="evidence" value="ECO:0007669"/>
    <property type="project" value="UniProtKB-UniRule"/>
</dbReference>
<protein>
    <recommendedName>
        <fullName evidence="1">Mitochondrial import inner membrane translocase subunit TIM50</fullName>
    </recommendedName>
</protein>
<evidence type="ECO:0000313" key="3">
    <source>
        <dbReference type="EMBL" id="KAK4362306.1"/>
    </source>
</evidence>
<keyword evidence="1" id="KW-0809">Transit peptide</keyword>
<evidence type="ECO:0000313" key="4">
    <source>
        <dbReference type="Proteomes" id="UP001291623"/>
    </source>
</evidence>
<dbReference type="Proteomes" id="UP001291623">
    <property type="component" value="Unassembled WGS sequence"/>
</dbReference>
<dbReference type="EMBL" id="JAVYJV010000009">
    <property type="protein sequence ID" value="KAK4362306.1"/>
    <property type="molecule type" value="Genomic_DNA"/>
</dbReference>
<comment type="function">
    <text evidence="1">Essential component of the TIM23 complex, a complex that mediates the translocation of transit peptide-containing proteins across the mitochondrial inner membrane.</text>
</comment>